<proteinExistence type="predicted"/>
<gene>
    <name evidence="1" type="ORF">N8T08_007937</name>
</gene>
<sequence>MRPDSFDTPVAKHTRSYTRKLEQDLRNLQLETPTKKPAGARPQSPIPDMSDDFSILSEPVPSPPSARITPAARVPEDLRRDVLVPTKDEQIVNIALITFLNALTIHFNISKDCNWTSHRKALVAKFEDAQYEARTDGYLDDGKENPYALIEVKPVPRSVNYITAIQMQEGAQMVSWIKNDINAELDKPRVHVSQDRHEIFIIVAEYDSDYVAYLTNRSAEKNPPSMLTMHQLGPWNTQSRSDMEQLGPILLAITLYADSEMRKA</sequence>
<keyword evidence="2" id="KW-1185">Reference proteome</keyword>
<reference evidence="1 2" key="1">
    <citation type="journal article" date="2023" name="ACS Omega">
        <title>Identification of the Neoaspergillic Acid Biosynthesis Gene Cluster by Establishing an In Vitro CRISPR-Ribonucleoprotein Genetic System in Aspergillus melleus.</title>
        <authorList>
            <person name="Yuan B."/>
            <person name="Grau M.F."/>
            <person name="Murata R.M."/>
            <person name="Torok T."/>
            <person name="Venkateswaran K."/>
            <person name="Stajich J.E."/>
            <person name="Wang C.C.C."/>
        </authorList>
    </citation>
    <scope>NUCLEOTIDE SEQUENCE [LARGE SCALE GENOMIC DNA]</scope>
    <source>
        <strain evidence="1 2">IMV 1140</strain>
    </source>
</reference>
<dbReference type="EMBL" id="JAOPJF010000051">
    <property type="protein sequence ID" value="KAK1142385.1"/>
    <property type="molecule type" value="Genomic_DNA"/>
</dbReference>
<protein>
    <submittedName>
        <fullName evidence="1">Uncharacterized protein</fullName>
    </submittedName>
</protein>
<organism evidence="1 2">
    <name type="scientific">Aspergillus melleus</name>
    <dbReference type="NCBI Taxonomy" id="138277"/>
    <lineage>
        <taxon>Eukaryota</taxon>
        <taxon>Fungi</taxon>
        <taxon>Dikarya</taxon>
        <taxon>Ascomycota</taxon>
        <taxon>Pezizomycotina</taxon>
        <taxon>Eurotiomycetes</taxon>
        <taxon>Eurotiomycetidae</taxon>
        <taxon>Eurotiales</taxon>
        <taxon>Aspergillaceae</taxon>
        <taxon>Aspergillus</taxon>
        <taxon>Aspergillus subgen. Circumdati</taxon>
    </lineage>
</organism>
<evidence type="ECO:0000313" key="2">
    <source>
        <dbReference type="Proteomes" id="UP001177260"/>
    </source>
</evidence>
<name>A0ACC3AX92_9EURO</name>
<accession>A0ACC3AX92</accession>
<dbReference type="Proteomes" id="UP001177260">
    <property type="component" value="Unassembled WGS sequence"/>
</dbReference>
<evidence type="ECO:0000313" key="1">
    <source>
        <dbReference type="EMBL" id="KAK1142385.1"/>
    </source>
</evidence>
<comment type="caution">
    <text evidence="1">The sequence shown here is derived from an EMBL/GenBank/DDBJ whole genome shotgun (WGS) entry which is preliminary data.</text>
</comment>